<dbReference type="RefSeq" id="WP_290261479.1">
    <property type="nucleotide sequence ID" value="NZ_JAUFQG010000004.1"/>
</dbReference>
<organism evidence="2 3">
    <name type="scientific">Simiduia curdlanivorans</name>
    <dbReference type="NCBI Taxonomy" id="1492769"/>
    <lineage>
        <taxon>Bacteria</taxon>
        <taxon>Pseudomonadati</taxon>
        <taxon>Pseudomonadota</taxon>
        <taxon>Gammaproteobacteria</taxon>
        <taxon>Cellvibrionales</taxon>
        <taxon>Cellvibrionaceae</taxon>
        <taxon>Simiduia</taxon>
    </lineage>
</organism>
<dbReference type="InterPro" id="IPR006320">
    <property type="entry name" value="PTS_Nitro_regul"/>
</dbReference>
<proteinExistence type="predicted"/>
<dbReference type="SUPFAM" id="SSF55804">
    <property type="entry name" value="Phoshotransferase/anion transport protein"/>
    <property type="match status" value="1"/>
</dbReference>
<dbReference type="EMBL" id="JBHSCX010000020">
    <property type="protein sequence ID" value="MFC4363566.1"/>
    <property type="molecule type" value="Genomic_DNA"/>
</dbReference>
<dbReference type="InterPro" id="IPR051541">
    <property type="entry name" value="PTS_SugarTrans_NitroReg"/>
</dbReference>
<gene>
    <name evidence="2" type="primary">ptsN</name>
    <name evidence="2" type="ORF">ACFOX3_14720</name>
</gene>
<name>A0ABV8V805_9GAMM</name>
<comment type="caution">
    <text evidence="2">The sequence shown here is derived from an EMBL/GenBank/DDBJ whole genome shotgun (WGS) entry which is preliminary data.</text>
</comment>
<dbReference type="NCBIfam" id="TIGR01419">
    <property type="entry name" value="nitro_reg_IIA"/>
    <property type="match status" value="1"/>
</dbReference>
<feature type="domain" description="PTS EIIA type-2" evidence="1">
    <location>
        <begin position="5"/>
        <end position="149"/>
    </location>
</feature>
<dbReference type="Proteomes" id="UP001595840">
    <property type="component" value="Unassembled WGS sequence"/>
</dbReference>
<dbReference type="CDD" id="cd00211">
    <property type="entry name" value="PTS_IIA_fru"/>
    <property type="match status" value="1"/>
</dbReference>
<protein>
    <submittedName>
        <fullName evidence="2">PTS IIA-like nitrogen regulatory protein PtsN</fullName>
    </submittedName>
</protein>
<evidence type="ECO:0000313" key="2">
    <source>
        <dbReference type="EMBL" id="MFC4363566.1"/>
    </source>
</evidence>
<dbReference type="Gene3D" id="3.40.930.10">
    <property type="entry name" value="Mannitol-specific EII, Chain A"/>
    <property type="match status" value="1"/>
</dbReference>
<evidence type="ECO:0000313" key="3">
    <source>
        <dbReference type="Proteomes" id="UP001595840"/>
    </source>
</evidence>
<sequence>MQFETLLAPRRVQHGVEGVSKKRVLETIANIIATDIPSLDADTLFRSLIAREKLGSTGLGHGIAIPHCRVASCESTIGALVVLSSPIDFDAIDGAPVDVIFTLMVPEEASSEHLQTLAKLAELFQQEEFRAALRTAETSDLLYSRVSAYLATQ</sequence>
<dbReference type="PROSITE" id="PS51094">
    <property type="entry name" value="PTS_EIIA_TYPE_2"/>
    <property type="match status" value="1"/>
</dbReference>
<dbReference type="InterPro" id="IPR016152">
    <property type="entry name" value="PTrfase/Anion_transptr"/>
</dbReference>
<accession>A0ABV8V805</accession>
<keyword evidence="3" id="KW-1185">Reference proteome</keyword>
<dbReference type="PANTHER" id="PTHR47738">
    <property type="entry name" value="PTS SYSTEM FRUCTOSE-LIKE EIIA COMPONENT-RELATED"/>
    <property type="match status" value="1"/>
</dbReference>
<dbReference type="PANTHER" id="PTHR47738:SF1">
    <property type="entry name" value="NITROGEN REGULATORY PROTEIN"/>
    <property type="match status" value="1"/>
</dbReference>
<dbReference type="Pfam" id="PF00359">
    <property type="entry name" value="PTS_EIIA_2"/>
    <property type="match status" value="1"/>
</dbReference>
<evidence type="ECO:0000259" key="1">
    <source>
        <dbReference type="PROSITE" id="PS51094"/>
    </source>
</evidence>
<dbReference type="InterPro" id="IPR002178">
    <property type="entry name" value="PTS_EIIA_type-2_dom"/>
</dbReference>
<reference evidence="3" key="1">
    <citation type="journal article" date="2019" name="Int. J. Syst. Evol. Microbiol.">
        <title>The Global Catalogue of Microorganisms (GCM) 10K type strain sequencing project: providing services to taxonomists for standard genome sequencing and annotation.</title>
        <authorList>
            <consortium name="The Broad Institute Genomics Platform"/>
            <consortium name="The Broad Institute Genome Sequencing Center for Infectious Disease"/>
            <person name="Wu L."/>
            <person name="Ma J."/>
        </authorList>
    </citation>
    <scope>NUCLEOTIDE SEQUENCE [LARGE SCALE GENOMIC DNA]</scope>
    <source>
        <strain evidence="3">CECT 8570</strain>
    </source>
</reference>